<keyword evidence="10" id="KW-0638">Presynaptic neurotoxin</keyword>
<dbReference type="GO" id="GO:0005737">
    <property type="term" value="C:cytoplasm"/>
    <property type="evidence" value="ECO:0007669"/>
    <property type="project" value="TreeGrafter"/>
</dbReference>
<dbReference type="GO" id="GO:0019208">
    <property type="term" value="F:phosphatase regulator activity"/>
    <property type="evidence" value="ECO:0007669"/>
    <property type="project" value="TreeGrafter"/>
</dbReference>
<comment type="subcellular location">
    <subcellularLocation>
        <location evidence="2">Secreted</location>
    </subcellularLocation>
    <subcellularLocation>
        <location evidence="1">Target cell membrane</location>
    </subcellularLocation>
</comment>
<keyword evidence="15" id="KW-1185">Reference proteome</keyword>
<evidence type="ECO:0000256" key="5">
    <source>
        <dbReference type="ARBA" id="ARBA00022525"/>
    </source>
</evidence>
<sequence>MRSWLLGALVGVSFSRSDPLSTAGTFIRSSVALEAQFLVRLIRIRIVIVAPILNRLLINLFNFQLSKKFERSLLAVPGLSFVFSVHFLEKKTSNLTMSQADVQTGVSNQEIFLKAVRKGDTTELQKILQRWEGNVNFYDKEGQTALHQSCLDGNLELVKLLVKFGADVRLANRDGWSALHIAAYGGHQDIALYLIANSRR</sequence>
<keyword evidence="4" id="KW-0268">Exocytosis</keyword>
<evidence type="ECO:0000313" key="15">
    <source>
        <dbReference type="Proteomes" id="UP001497382"/>
    </source>
</evidence>
<comment type="similarity">
    <text evidence="12">Belongs to the NRARP family.</text>
</comment>
<evidence type="ECO:0000313" key="14">
    <source>
        <dbReference type="EMBL" id="CAL1272237.1"/>
    </source>
</evidence>
<dbReference type="InterPro" id="IPR036770">
    <property type="entry name" value="Ankyrin_rpt-contain_sf"/>
</dbReference>
<keyword evidence="9" id="KW-0677">Repeat</keyword>
<keyword evidence="3" id="KW-0217">Developmental protein</keyword>
<dbReference type="Gene3D" id="1.25.40.20">
    <property type="entry name" value="Ankyrin repeat-containing domain"/>
    <property type="match status" value="1"/>
</dbReference>
<keyword evidence="7" id="KW-0800">Toxin</keyword>
<evidence type="ECO:0008006" key="16">
    <source>
        <dbReference type="Google" id="ProtNLM"/>
    </source>
</evidence>
<keyword evidence="11" id="KW-1053">Target membrane</keyword>
<gene>
    <name evidence="14" type="ORF">LARSCL_LOCUS6260</name>
</gene>
<feature type="repeat" description="ANK" evidence="13">
    <location>
        <begin position="174"/>
        <end position="200"/>
    </location>
</feature>
<evidence type="ECO:0000256" key="6">
    <source>
        <dbReference type="ARBA" id="ARBA00022537"/>
    </source>
</evidence>
<feature type="repeat" description="ANK" evidence="13">
    <location>
        <begin position="141"/>
        <end position="173"/>
    </location>
</feature>
<dbReference type="GO" id="GO:0006887">
    <property type="term" value="P:exocytosis"/>
    <property type="evidence" value="ECO:0007669"/>
    <property type="project" value="UniProtKB-KW"/>
</dbReference>
<keyword evidence="8" id="KW-0528">Neurotoxin</keyword>
<dbReference type="InterPro" id="IPR002110">
    <property type="entry name" value="Ankyrin_rpt"/>
</dbReference>
<dbReference type="InterPro" id="IPR051226">
    <property type="entry name" value="PP1_Regulatory_Subunit"/>
</dbReference>
<dbReference type="GO" id="GO:0090729">
    <property type="term" value="F:toxin activity"/>
    <property type="evidence" value="ECO:0007669"/>
    <property type="project" value="UniProtKB-KW"/>
</dbReference>
<keyword evidence="13" id="KW-0040">ANK repeat</keyword>
<evidence type="ECO:0000256" key="12">
    <source>
        <dbReference type="ARBA" id="ARBA00038386"/>
    </source>
</evidence>
<evidence type="ECO:0000256" key="2">
    <source>
        <dbReference type="ARBA" id="ARBA00004613"/>
    </source>
</evidence>
<evidence type="ECO:0000256" key="3">
    <source>
        <dbReference type="ARBA" id="ARBA00022473"/>
    </source>
</evidence>
<keyword evidence="6" id="KW-1052">Target cell membrane</keyword>
<evidence type="ECO:0000256" key="4">
    <source>
        <dbReference type="ARBA" id="ARBA00022483"/>
    </source>
</evidence>
<comment type="caution">
    <text evidence="14">The sequence shown here is derived from an EMBL/GenBank/DDBJ whole genome shotgun (WGS) entry which is preliminary data.</text>
</comment>
<dbReference type="GO" id="GO:0005576">
    <property type="term" value="C:extracellular region"/>
    <property type="evidence" value="ECO:0007669"/>
    <property type="project" value="UniProtKB-SubCell"/>
</dbReference>
<dbReference type="PANTHER" id="PTHR24179">
    <property type="entry name" value="PROTEIN PHOSPHATASE 1 REGULATORY SUBUNIT 12"/>
    <property type="match status" value="1"/>
</dbReference>
<dbReference type="EMBL" id="CAXIEN010000059">
    <property type="protein sequence ID" value="CAL1272237.1"/>
    <property type="molecule type" value="Genomic_DNA"/>
</dbReference>
<keyword evidence="5" id="KW-0964">Secreted</keyword>
<accession>A0AAV1ZPD8</accession>
<reference evidence="14 15" key="1">
    <citation type="submission" date="2024-04" db="EMBL/GenBank/DDBJ databases">
        <authorList>
            <person name="Rising A."/>
            <person name="Reimegard J."/>
            <person name="Sonavane S."/>
            <person name="Akerstrom W."/>
            <person name="Nylinder S."/>
            <person name="Hedman E."/>
            <person name="Kallberg Y."/>
        </authorList>
    </citation>
    <scope>NUCLEOTIDE SEQUENCE [LARGE SCALE GENOMIC DNA]</scope>
</reference>
<organism evidence="14 15">
    <name type="scientific">Larinioides sclopetarius</name>
    <dbReference type="NCBI Taxonomy" id="280406"/>
    <lineage>
        <taxon>Eukaryota</taxon>
        <taxon>Metazoa</taxon>
        <taxon>Ecdysozoa</taxon>
        <taxon>Arthropoda</taxon>
        <taxon>Chelicerata</taxon>
        <taxon>Arachnida</taxon>
        <taxon>Araneae</taxon>
        <taxon>Araneomorphae</taxon>
        <taxon>Entelegynae</taxon>
        <taxon>Araneoidea</taxon>
        <taxon>Araneidae</taxon>
        <taxon>Larinioides</taxon>
    </lineage>
</organism>
<evidence type="ECO:0000256" key="10">
    <source>
        <dbReference type="ARBA" id="ARBA00023028"/>
    </source>
</evidence>
<protein>
    <recommendedName>
        <fullName evidence="16">Notch-regulated ankyrin repeat-containing protein</fullName>
    </recommendedName>
</protein>
<dbReference type="Pfam" id="PF12796">
    <property type="entry name" value="Ank_2"/>
    <property type="match status" value="1"/>
</dbReference>
<dbReference type="GO" id="GO:0004857">
    <property type="term" value="F:enzyme inhibitor activity"/>
    <property type="evidence" value="ECO:0007669"/>
    <property type="project" value="TreeGrafter"/>
</dbReference>
<dbReference type="Proteomes" id="UP001497382">
    <property type="component" value="Unassembled WGS sequence"/>
</dbReference>
<dbReference type="SUPFAM" id="SSF48403">
    <property type="entry name" value="Ankyrin repeat"/>
    <property type="match status" value="1"/>
</dbReference>
<proteinExistence type="inferred from homology"/>
<evidence type="ECO:0000256" key="9">
    <source>
        <dbReference type="ARBA" id="ARBA00022737"/>
    </source>
</evidence>
<dbReference type="GO" id="GO:0044218">
    <property type="term" value="C:other organism cell membrane"/>
    <property type="evidence" value="ECO:0007669"/>
    <property type="project" value="UniProtKB-KW"/>
</dbReference>
<dbReference type="PANTHER" id="PTHR24179:SF21">
    <property type="entry name" value="MYOSIN BINDING SUBUNIT, ISOFORM O"/>
    <property type="match status" value="1"/>
</dbReference>
<evidence type="ECO:0000256" key="1">
    <source>
        <dbReference type="ARBA" id="ARBA00004175"/>
    </source>
</evidence>
<dbReference type="AlphaFoldDB" id="A0AAV1ZPD8"/>
<dbReference type="SMART" id="SM00248">
    <property type="entry name" value="ANK"/>
    <property type="match status" value="2"/>
</dbReference>
<name>A0AAV1ZPD8_9ARAC</name>
<dbReference type="GO" id="GO:0044231">
    <property type="term" value="C:host cell presynaptic membrane"/>
    <property type="evidence" value="ECO:0007669"/>
    <property type="project" value="UniProtKB-KW"/>
</dbReference>
<dbReference type="PROSITE" id="PS50297">
    <property type="entry name" value="ANK_REP_REGION"/>
    <property type="match status" value="2"/>
</dbReference>
<dbReference type="PROSITE" id="PS50088">
    <property type="entry name" value="ANK_REPEAT"/>
    <property type="match status" value="2"/>
</dbReference>
<keyword evidence="11" id="KW-0472">Membrane</keyword>
<evidence type="ECO:0000256" key="11">
    <source>
        <dbReference type="ARBA" id="ARBA00023298"/>
    </source>
</evidence>
<evidence type="ECO:0000256" key="8">
    <source>
        <dbReference type="ARBA" id="ARBA00022699"/>
    </source>
</evidence>
<evidence type="ECO:0000256" key="7">
    <source>
        <dbReference type="ARBA" id="ARBA00022656"/>
    </source>
</evidence>
<evidence type="ECO:0000256" key="13">
    <source>
        <dbReference type="PROSITE-ProRule" id="PRU00023"/>
    </source>
</evidence>